<dbReference type="GO" id="GO:0030159">
    <property type="term" value="F:signaling receptor complex adaptor activity"/>
    <property type="evidence" value="ECO:0007669"/>
    <property type="project" value="TreeGrafter"/>
</dbReference>
<feature type="compositionally biased region" description="Polar residues" evidence="6">
    <location>
        <begin position="167"/>
        <end position="187"/>
    </location>
</feature>
<keyword evidence="4 5" id="KW-0175">Coiled coil</keyword>
<comment type="similarity">
    <text evidence="2">Belongs to the JIP scaffold family.</text>
</comment>
<feature type="coiled-coil region" evidence="5">
    <location>
        <begin position="335"/>
        <end position="435"/>
    </location>
</feature>
<dbReference type="GO" id="GO:0005078">
    <property type="term" value="F:MAP-kinase scaffold activity"/>
    <property type="evidence" value="ECO:0007669"/>
    <property type="project" value="InterPro"/>
</dbReference>
<dbReference type="GO" id="GO:0008432">
    <property type="term" value="F:JUN kinase binding"/>
    <property type="evidence" value="ECO:0007669"/>
    <property type="project" value="TreeGrafter"/>
</dbReference>
<evidence type="ECO:0000256" key="4">
    <source>
        <dbReference type="ARBA" id="ARBA00023054"/>
    </source>
</evidence>
<dbReference type="InterPro" id="IPR032486">
    <property type="entry name" value="JIP_LZII"/>
</dbReference>
<dbReference type="RefSeq" id="XP_010781898.1">
    <property type="nucleotide sequence ID" value="XM_010783596.1"/>
</dbReference>
<feature type="compositionally biased region" description="Basic and acidic residues" evidence="6">
    <location>
        <begin position="199"/>
        <end position="209"/>
    </location>
</feature>
<comment type="subcellular location">
    <subcellularLocation>
        <location evidence="1">Cytoplasm</location>
    </subcellularLocation>
</comment>
<organism evidence="9 10">
    <name type="scientific">Notothenia coriiceps</name>
    <name type="common">black rockcod</name>
    <dbReference type="NCBI Taxonomy" id="8208"/>
    <lineage>
        <taxon>Eukaryota</taxon>
        <taxon>Metazoa</taxon>
        <taxon>Chordata</taxon>
        <taxon>Craniata</taxon>
        <taxon>Vertebrata</taxon>
        <taxon>Euteleostomi</taxon>
        <taxon>Actinopterygii</taxon>
        <taxon>Neopterygii</taxon>
        <taxon>Teleostei</taxon>
        <taxon>Neoteleostei</taxon>
        <taxon>Acanthomorphata</taxon>
        <taxon>Eupercaria</taxon>
        <taxon>Perciformes</taxon>
        <taxon>Notothenioidei</taxon>
        <taxon>Nototheniidae</taxon>
        <taxon>Notothenia</taxon>
    </lineage>
</organism>
<protein>
    <submittedName>
        <fullName evidence="10">C-Jun-amino-terminal kinase-interacting protein 4-like isoform X7</fullName>
    </submittedName>
</protein>
<evidence type="ECO:0000313" key="10">
    <source>
        <dbReference type="RefSeq" id="XP_010781898.1"/>
    </source>
</evidence>
<dbReference type="GO" id="GO:0019894">
    <property type="term" value="F:kinesin binding"/>
    <property type="evidence" value="ECO:0007669"/>
    <property type="project" value="TreeGrafter"/>
</dbReference>
<dbReference type="OrthoDB" id="10256043at2759"/>
<keyword evidence="3" id="KW-0963">Cytoplasm</keyword>
<keyword evidence="7" id="KW-0812">Transmembrane</keyword>
<feature type="transmembrane region" description="Helical" evidence="7">
    <location>
        <begin position="7"/>
        <end position="34"/>
    </location>
</feature>
<dbReference type="PROSITE" id="PS51777">
    <property type="entry name" value="RH2"/>
    <property type="match status" value="1"/>
</dbReference>
<dbReference type="Proteomes" id="UP000504611">
    <property type="component" value="Unplaced"/>
</dbReference>
<dbReference type="PANTHER" id="PTHR13886">
    <property type="entry name" value="JNK/SAPK-ASSOCIATED PROTEIN"/>
    <property type="match status" value="1"/>
</dbReference>
<evidence type="ECO:0000313" key="9">
    <source>
        <dbReference type="Proteomes" id="UP000504611"/>
    </source>
</evidence>
<evidence type="ECO:0000256" key="6">
    <source>
        <dbReference type="SAM" id="MobiDB-lite"/>
    </source>
</evidence>
<sequence length="789" mass="85376">MSPGRMLLFVFGFVGGAVVINSAVLVSLSVLLLVHYSVSTGGLPALPSLPSLPRVSRKERPISMGIFQLPGADGVTPELHKEPVETPSEPWRFNNLSHPRSNTSLQDELAGSSSKSGTPTNQGRVSKTGTTLQSEGSQGGASKSNTSSHSANSQSTTQQSPHDGVSTGMSPLTSGSPLSPAASNVSMESEEVSDVLNKNLDRSRGKPESSKSIAAVQEGQQGQPGHDASTPLKADDGAENVEKSEVQAIIESTPELDMGLEGCIGTSTPTKGRIENLAFDRNTDSLFEELSSAGNDMIADVDEGADMLGMGREVEHLIHENTQLLETKNALNVVKNDLIAQMDDLTCEKEVLRGELETVTQAKTKLEDKNKELEEEIKKIRAELEESKQKVKNDNEEDQSDVPTAQRKRFTRVEMARVLMERNQYKERLMELQEAVRWTEMIRASKDNPTLPEKKKSSLWQLGFSRLFSSSGPAAKRPASESPVNVKYNAPTSQIQPSVKKRSTTLQQLPSDKSKAFDFLNEEVAADNVVSRREQKRAQYQQVKAHVQKEDGRVQAYGWSLPKKYKANGGQVESKMKNLPVPVFLRPVDEKDASMKLWCAAGVNLSGGKTRDGGSIVGASVFYSDVPGPESPKRRIGSQSSLDKLDQELMDQQKELQHHDEMSSLVWICTSTESTTKVVVIDANQAGNILESFFVCDSHVLCIASVPGARETDYPAGEEVVPNSETEPVANVCSQSTASSSTEGEDVLGGITVVGCEVEGATAVPQRAGSPGEDGETGQRHLLLHPFPA</sequence>
<feature type="compositionally biased region" description="Polar residues" evidence="6">
    <location>
        <begin position="94"/>
        <end position="136"/>
    </location>
</feature>
<dbReference type="FunFam" id="1.20.5.1000:FF:000001">
    <property type="entry name" value="C-Jun-amino-terminal kinase-interacting protein 3 isoform X2"/>
    <property type="match status" value="1"/>
</dbReference>
<keyword evidence="7" id="KW-1133">Transmembrane helix</keyword>
<name>A0A6I9P4M1_9TELE</name>
<evidence type="ECO:0000256" key="2">
    <source>
        <dbReference type="ARBA" id="ARBA00009866"/>
    </source>
</evidence>
<dbReference type="AlphaFoldDB" id="A0A6I9P4M1"/>
<dbReference type="Pfam" id="PF16471">
    <property type="entry name" value="JIP_LZII"/>
    <property type="match status" value="1"/>
</dbReference>
<accession>A0A6I9P4M1</accession>
<feature type="compositionally biased region" description="Low complexity" evidence="6">
    <location>
        <begin position="141"/>
        <end position="160"/>
    </location>
</feature>
<feature type="region of interest" description="Disordered" evidence="6">
    <location>
        <begin position="471"/>
        <end position="507"/>
    </location>
</feature>
<dbReference type="PANTHER" id="PTHR13886:SF2">
    <property type="entry name" value="C-JUN-AMINO-TERMINAL KINASE-INTERACTING PROTEIN 4"/>
    <property type="match status" value="1"/>
</dbReference>
<gene>
    <name evidence="10" type="primary">LOC104956142</name>
</gene>
<proteinExistence type="inferred from homology"/>
<dbReference type="Gene3D" id="1.20.5.1000">
    <property type="entry name" value="arf6 gtpase in complex with a specific effector, jip4"/>
    <property type="match status" value="1"/>
</dbReference>
<evidence type="ECO:0000256" key="5">
    <source>
        <dbReference type="SAM" id="Coils"/>
    </source>
</evidence>
<dbReference type="GeneID" id="104956142"/>
<feature type="region of interest" description="Disordered" evidence="6">
    <location>
        <begin position="67"/>
        <end position="235"/>
    </location>
</feature>
<evidence type="ECO:0000259" key="8">
    <source>
        <dbReference type="PROSITE" id="PS51777"/>
    </source>
</evidence>
<keyword evidence="7" id="KW-0472">Membrane</keyword>
<keyword evidence="9" id="KW-1185">Reference proteome</keyword>
<evidence type="ECO:0000256" key="3">
    <source>
        <dbReference type="ARBA" id="ARBA00022490"/>
    </source>
</evidence>
<dbReference type="InterPro" id="IPR034744">
    <property type="entry name" value="RH2"/>
</dbReference>
<dbReference type="GO" id="GO:0016192">
    <property type="term" value="P:vesicle-mediated transport"/>
    <property type="evidence" value="ECO:0007669"/>
    <property type="project" value="TreeGrafter"/>
</dbReference>
<dbReference type="InterPro" id="IPR039911">
    <property type="entry name" value="JIP3/JIP4"/>
</dbReference>
<evidence type="ECO:0000256" key="1">
    <source>
        <dbReference type="ARBA" id="ARBA00004496"/>
    </source>
</evidence>
<dbReference type="GO" id="GO:0005737">
    <property type="term" value="C:cytoplasm"/>
    <property type="evidence" value="ECO:0007669"/>
    <property type="project" value="UniProtKB-SubCell"/>
</dbReference>
<evidence type="ECO:0000256" key="7">
    <source>
        <dbReference type="SAM" id="Phobius"/>
    </source>
</evidence>
<reference evidence="10" key="1">
    <citation type="submission" date="2025-08" db="UniProtKB">
        <authorList>
            <consortium name="RefSeq"/>
        </authorList>
    </citation>
    <scope>IDENTIFICATION</scope>
    <source>
        <tissue evidence="10">Muscle</tissue>
    </source>
</reference>
<feature type="domain" description="RH2" evidence="8">
    <location>
        <begin position="407"/>
        <end position="514"/>
    </location>
</feature>